<keyword evidence="9" id="KW-1185">Reference proteome</keyword>
<dbReference type="STRING" id="943830.A4A58_21195"/>
<dbReference type="EC" id="6.2.1.44" evidence="4"/>
<comment type="caution">
    <text evidence="8">The sequence shown here is derived from an EMBL/GenBank/DDBJ whole genome shotgun (WGS) entry which is preliminary data.</text>
</comment>
<evidence type="ECO:0000256" key="3">
    <source>
        <dbReference type="ARBA" id="ARBA00051915"/>
    </source>
</evidence>
<dbReference type="CDD" id="cd17631">
    <property type="entry name" value="FACL_FadD13-like"/>
    <property type="match status" value="1"/>
</dbReference>
<evidence type="ECO:0000256" key="1">
    <source>
        <dbReference type="ARBA" id="ARBA00006432"/>
    </source>
</evidence>
<dbReference type="FunFam" id="3.30.300.30:FF:000008">
    <property type="entry name" value="2,3-dihydroxybenzoate-AMP ligase"/>
    <property type="match status" value="1"/>
</dbReference>
<sequence>MNITQGLRRALQTSPQTIATIDGDRRRTWREVGDRVARLAGALQKLGVKHGDRVAVLMLNSDRYLELYLGIAWAGAVIVPTNVRWSQAEILDSLLDCRASALVVDSAFAAMGVELAKAMPLTLVYADDEKGPAEAHNYDELVKSTEPVPDAMRTREDLAGIFYTGGTTGRSKGVMLSHGNIMSNSLHMMSEGLLPYGSVYLNAAPMFHVANGGVMFTSLASGGTNVIVRMFNPELVMQTIAREKVSATLIVPTMIQMLVDHPTFASADFSSLKLMMYGASPINEALLKRAMAGMPGTEFHQLYGMTELSPLATHLPWDQHFGEQAAAKNRQRACGRAAIGCEARIVDANRKPVPNGEVGEVAVRGQNVMMGYWERPEETAKAIIDGWMHTGDGGYMDDEGYIYLVDRMKDMIISGGENVYSTEVENVVAQHPAVAQCAVIGIPDPQWGETVHALVIPKPGASVNAAEIIAFCKEKIAGYKCPRSVDVRSEPFPLSGAGKVLKRELRRPFWENAAAAPQARAG</sequence>
<dbReference type="InterPro" id="IPR000873">
    <property type="entry name" value="AMP-dep_synth/lig_dom"/>
</dbReference>
<dbReference type="OrthoDB" id="9803968at2"/>
<dbReference type="AlphaFoldDB" id="A0A164AI66"/>
<name>A0A164AI66_9BRAD</name>
<dbReference type="InterPro" id="IPR020845">
    <property type="entry name" value="AMP-binding_CS"/>
</dbReference>
<dbReference type="Gene3D" id="3.40.50.12780">
    <property type="entry name" value="N-terminal domain of ligase-like"/>
    <property type="match status" value="1"/>
</dbReference>
<dbReference type="RefSeq" id="WP_068730680.1">
    <property type="nucleotide sequence ID" value="NZ_LVYV01000002.1"/>
</dbReference>
<dbReference type="InterPro" id="IPR025110">
    <property type="entry name" value="AMP-bd_C"/>
</dbReference>
<dbReference type="InterPro" id="IPR045851">
    <property type="entry name" value="AMP-bd_C_sf"/>
</dbReference>
<evidence type="ECO:0000259" key="6">
    <source>
        <dbReference type="Pfam" id="PF00501"/>
    </source>
</evidence>
<keyword evidence="2 8" id="KW-0436">Ligase</keyword>
<dbReference type="InterPro" id="IPR050237">
    <property type="entry name" value="ATP-dep_AMP-bd_enzyme"/>
</dbReference>
<dbReference type="Pfam" id="PF13193">
    <property type="entry name" value="AMP-binding_C"/>
    <property type="match status" value="1"/>
</dbReference>
<dbReference type="EMBL" id="LVYV01000002">
    <property type="protein sequence ID" value="KZD24850.1"/>
    <property type="molecule type" value="Genomic_DNA"/>
</dbReference>
<dbReference type="Proteomes" id="UP000076574">
    <property type="component" value="Unassembled WGS sequence"/>
</dbReference>
<dbReference type="PANTHER" id="PTHR43767:SF1">
    <property type="entry name" value="NONRIBOSOMAL PEPTIDE SYNTHASE PES1 (EUROFUNG)-RELATED"/>
    <property type="match status" value="1"/>
</dbReference>
<dbReference type="GO" id="GO:0016878">
    <property type="term" value="F:acid-thiol ligase activity"/>
    <property type="evidence" value="ECO:0007669"/>
    <property type="project" value="UniProtKB-ARBA"/>
</dbReference>
<evidence type="ECO:0000259" key="7">
    <source>
        <dbReference type="Pfam" id="PF13193"/>
    </source>
</evidence>
<reference evidence="8 9" key="1">
    <citation type="submission" date="2016-03" db="EMBL/GenBank/DDBJ databases">
        <title>Microsymbionts genomes from the relict species Vavilovia formosa (Stev.) Fed.</title>
        <authorList>
            <person name="Kopat V."/>
            <person name="Chirak E."/>
            <person name="Kimeklis A."/>
            <person name="Andronov E."/>
        </authorList>
    </citation>
    <scope>NUCLEOTIDE SEQUENCE [LARGE SCALE GENOMIC DNA]</scope>
    <source>
        <strain evidence="8 9">Vaf07</strain>
    </source>
</reference>
<evidence type="ECO:0000256" key="5">
    <source>
        <dbReference type="ARBA" id="ARBA00067668"/>
    </source>
</evidence>
<evidence type="ECO:0000256" key="4">
    <source>
        <dbReference type="ARBA" id="ARBA00066616"/>
    </source>
</evidence>
<organism evidence="8 9">
    <name type="scientific">Tardiphaga robiniae</name>
    <dbReference type="NCBI Taxonomy" id="943830"/>
    <lineage>
        <taxon>Bacteria</taxon>
        <taxon>Pseudomonadati</taxon>
        <taxon>Pseudomonadota</taxon>
        <taxon>Alphaproteobacteria</taxon>
        <taxon>Hyphomicrobiales</taxon>
        <taxon>Nitrobacteraceae</taxon>
        <taxon>Tardiphaga</taxon>
    </lineage>
</organism>
<gene>
    <name evidence="8" type="ORF">A4A58_21195</name>
</gene>
<proteinExistence type="inferred from homology"/>
<dbReference type="NCBIfam" id="NF004837">
    <property type="entry name" value="PRK06187.1"/>
    <property type="match status" value="1"/>
</dbReference>
<dbReference type="PROSITE" id="PS00455">
    <property type="entry name" value="AMP_BINDING"/>
    <property type="match status" value="1"/>
</dbReference>
<evidence type="ECO:0000256" key="2">
    <source>
        <dbReference type="ARBA" id="ARBA00022598"/>
    </source>
</evidence>
<protein>
    <recommendedName>
        <fullName evidence="5">3-methylmercaptopropionyl-CoA ligase</fullName>
        <ecNumber evidence="4">6.2.1.44</ecNumber>
    </recommendedName>
</protein>
<dbReference type="Gene3D" id="3.30.300.30">
    <property type="match status" value="1"/>
</dbReference>
<comment type="similarity">
    <text evidence="1">Belongs to the ATP-dependent AMP-binding enzyme family.</text>
</comment>
<accession>A0A164AI66</accession>
<comment type="catalytic activity">
    <reaction evidence="3">
        <text>3-(methylsulfanyl)propanoate + ATP + CoA = 3-(methylsulfanyl)propanoyl-CoA + AMP + diphosphate</text>
        <dbReference type="Rhea" id="RHEA:43052"/>
        <dbReference type="ChEBI" id="CHEBI:30616"/>
        <dbReference type="ChEBI" id="CHEBI:33019"/>
        <dbReference type="ChEBI" id="CHEBI:49016"/>
        <dbReference type="ChEBI" id="CHEBI:57287"/>
        <dbReference type="ChEBI" id="CHEBI:82815"/>
        <dbReference type="ChEBI" id="CHEBI:456215"/>
        <dbReference type="EC" id="6.2.1.44"/>
    </reaction>
    <physiologicalReaction direction="left-to-right" evidence="3">
        <dbReference type="Rhea" id="RHEA:43053"/>
    </physiologicalReaction>
</comment>
<evidence type="ECO:0000313" key="8">
    <source>
        <dbReference type="EMBL" id="KZD24850.1"/>
    </source>
</evidence>
<dbReference type="PANTHER" id="PTHR43767">
    <property type="entry name" value="LONG-CHAIN-FATTY-ACID--COA LIGASE"/>
    <property type="match status" value="1"/>
</dbReference>
<feature type="domain" description="AMP-dependent synthetase/ligase" evidence="6">
    <location>
        <begin position="8"/>
        <end position="373"/>
    </location>
</feature>
<feature type="domain" description="AMP-binding enzyme C-terminal" evidence="7">
    <location>
        <begin position="423"/>
        <end position="499"/>
    </location>
</feature>
<dbReference type="InterPro" id="IPR042099">
    <property type="entry name" value="ANL_N_sf"/>
</dbReference>
<dbReference type="SUPFAM" id="SSF56801">
    <property type="entry name" value="Acetyl-CoA synthetase-like"/>
    <property type="match status" value="1"/>
</dbReference>
<evidence type="ECO:0000313" key="9">
    <source>
        <dbReference type="Proteomes" id="UP000076574"/>
    </source>
</evidence>
<dbReference type="Pfam" id="PF00501">
    <property type="entry name" value="AMP-binding"/>
    <property type="match status" value="1"/>
</dbReference>